<proteinExistence type="predicted"/>
<dbReference type="EMBL" id="GBRH01270719">
    <property type="protein sequence ID" value="JAD27176.1"/>
    <property type="molecule type" value="Transcribed_RNA"/>
</dbReference>
<sequence>MEWLLLKKLLLELLQKMISQV</sequence>
<evidence type="ECO:0000313" key="1">
    <source>
        <dbReference type="EMBL" id="JAD27176.1"/>
    </source>
</evidence>
<dbReference type="AlphaFoldDB" id="A0A0A8YL21"/>
<name>A0A0A8YL21_ARUDO</name>
<reference evidence="1" key="1">
    <citation type="submission" date="2014-09" db="EMBL/GenBank/DDBJ databases">
        <authorList>
            <person name="Magalhaes I.L.F."/>
            <person name="Oliveira U."/>
            <person name="Santos F.R."/>
            <person name="Vidigal T.H.D.A."/>
            <person name="Brescovit A.D."/>
            <person name="Santos A.J."/>
        </authorList>
    </citation>
    <scope>NUCLEOTIDE SEQUENCE</scope>
    <source>
        <tissue evidence="1">Shoot tissue taken approximately 20 cm above the soil surface</tissue>
    </source>
</reference>
<reference evidence="1" key="2">
    <citation type="journal article" date="2015" name="Data Brief">
        <title>Shoot transcriptome of the giant reed, Arundo donax.</title>
        <authorList>
            <person name="Barrero R.A."/>
            <person name="Guerrero F.D."/>
            <person name="Moolhuijzen P."/>
            <person name="Goolsby J.A."/>
            <person name="Tidwell J."/>
            <person name="Bellgard S.E."/>
            <person name="Bellgard M.I."/>
        </authorList>
    </citation>
    <scope>NUCLEOTIDE SEQUENCE</scope>
    <source>
        <tissue evidence="1">Shoot tissue taken approximately 20 cm above the soil surface</tissue>
    </source>
</reference>
<organism evidence="1">
    <name type="scientific">Arundo donax</name>
    <name type="common">Giant reed</name>
    <name type="synonym">Donax arundinaceus</name>
    <dbReference type="NCBI Taxonomy" id="35708"/>
    <lineage>
        <taxon>Eukaryota</taxon>
        <taxon>Viridiplantae</taxon>
        <taxon>Streptophyta</taxon>
        <taxon>Embryophyta</taxon>
        <taxon>Tracheophyta</taxon>
        <taxon>Spermatophyta</taxon>
        <taxon>Magnoliopsida</taxon>
        <taxon>Liliopsida</taxon>
        <taxon>Poales</taxon>
        <taxon>Poaceae</taxon>
        <taxon>PACMAD clade</taxon>
        <taxon>Arundinoideae</taxon>
        <taxon>Arundineae</taxon>
        <taxon>Arundo</taxon>
    </lineage>
</organism>
<protein>
    <submittedName>
        <fullName evidence="1">Uncharacterized protein</fullName>
    </submittedName>
</protein>
<accession>A0A0A8YL21</accession>